<reference evidence="4 5" key="1">
    <citation type="journal article" date="2016" name="Appl. Environ. Microbiol.">
        <title>Function and Phylogeny of Bacterial Butyryl Coenzyme A:Acetate Transferases and Their Diversity in the Proximal Colon of Swine.</title>
        <authorList>
            <person name="Trachsel J."/>
            <person name="Bayles D.O."/>
            <person name="Looft T."/>
            <person name="Levine U.Y."/>
            <person name="Allen H.K."/>
        </authorList>
    </citation>
    <scope>NUCLEOTIDE SEQUENCE [LARGE SCALE GENOMIC DNA]</scope>
    <source>
        <strain evidence="4 5">68-3-10</strain>
    </source>
</reference>
<evidence type="ECO:0000256" key="3">
    <source>
        <dbReference type="RuleBase" id="RU000363"/>
    </source>
</evidence>
<gene>
    <name evidence="4" type="ORF">BHK98_05575</name>
</gene>
<dbReference type="Proteomes" id="UP000187404">
    <property type="component" value="Unassembled WGS sequence"/>
</dbReference>
<comment type="caution">
    <text evidence="4">The sequence shown here is derived from an EMBL/GenBank/DDBJ whole genome shotgun (WGS) entry which is preliminary data.</text>
</comment>
<name>A0A1Q9JHG7_9FIRM</name>
<dbReference type="PRINTS" id="PR00080">
    <property type="entry name" value="SDRFAMILY"/>
</dbReference>
<keyword evidence="2" id="KW-0560">Oxidoreductase</keyword>
<dbReference type="PRINTS" id="PR00081">
    <property type="entry name" value="GDHRDH"/>
</dbReference>
<evidence type="ECO:0000313" key="4">
    <source>
        <dbReference type="EMBL" id="OLR55577.1"/>
    </source>
</evidence>
<dbReference type="RefSeq" id="WP_075712570.1">
    <property type="nucleotide sequence ID" value="NZ_MJIE01000001.1"/>
</dbReference>
<dbReference type="OrthoDB" id="9808814at2"/>
<evidence type="ECO:0000256" key="2">
    <source>
        <dbReference type="ARBA" id="ARBA00023002"/>
    </source>
</evidence>
<dbReference type="InterPro" id="IPR036291">
    <property type="entry name" value="NAD(P)-bd_dom_sf"/>
</dbReference>
<dbReference type="Pfam" id="PF00106">
    <property type="entry name" value="adh_short"/>
    <property type="match status" value="1"/>
</dbReference>
<dbReference type="InterPro" id="IPR002347">
    <property type="entry name" value="SDR_fam"/>
</dbReference>
<evidence type="ECO:0000313" key="5">
    <source>
        <dbReference type="Proteomes" id="UP000187404"/>
    </source>
</evidence>
<dbReference type="AlphaFoldDB" id="A0A1Q9JHG7"/>
<dbReference type="Gene3D" id="3.40.50.720">
    <property type="entry name" value="NAD(P)-binding Rossmann-like Domain"/>
    <property type="match status" value="1"/>
</dbReference>
<dbReference type="PANTHER" id="PTHR42901">
    <property type="entry name" value="ALCOHOL DEHYDROGENASE"/>
    <property type="match status" value="1"/>
</dbReference>
<accession>A0A1Q9JHG7</accession>
<organism evidence="4 5">
    <name type="scientific">Hornefia porci</name>
    <dbReference type="NCBI Taxonomy" id="2652292"/>
    <lineage>
        <taxon>Bacteria</taxon>
        <taxon>Bacillati</taxon>
        <taxon>Bacillota</taxon>
        <taxon>Clostridia</taxon>
        <taxon>Peptostreptococcales</taxon>
        <taxon>Anaerovoracaceae</taxon>
        <taxon>Hornefia</taxon>
    </lineage>
</organism>
<dbReference type="EMBL" id="MJIE01000001">
    <property type="protein sequence ID" value="OLR55577.1"/>
    <property type="molecule type" value="Genomic_DNA"/>
</dbReference>
<keyword evidence="5" id="KW-1185">Reference proteome</keyword>
<protein>
    <submittedName>
        <fullName evidence="4">Short-chain dehydrogenase</fullName>
    </submittedName>
</protein>
<sequence length="264" mass="28209">MAETALITGSYGGLGTCFVKLHAGRGGDLILVGRSRERLEAQAMETADKYGVTVHTIAVDLSGPEAAQTIYDTCKENGWLPDVIINNAGFGGQGDFARERTMEQDLSMIAVNIETPTRILKLFLKDMIQRGSGRVLNVSSTAATMPGPLQAVYYATKSYVTSWSNALWRELQGTGVTVTALMPGAMQTGFANAGGLSDTKLFANAVKPDDVAKAGYEGMLKGELNVTAGLPGWQKPMMALAPMFPKKTMLNFVYNQQVAGSAKK</sequence>
<dbReference type="SUPFAM" id="SSF51735">
    <property type="entry name" value="NAD(P)-binding Rossmann-fold domains"/>
    <property type="match status" value="1"/>
</dbReference>
<evidence type="ECO:0000256" key="1">
    <source>
        <dbReference type="ARBA" id="ARBA00006484"/>
    </source>
</evidence>
<dbReference type="PANTHER" id="PTHR42901:SF1">
    <property type="entry name" value="ALCOHOL DEHYDROGENASE"/>
    <property type="match status" value="1"/>
</dbReference>
<comment type="similarity">
    <text evidence="1 3">Belongs to the short-chain dehydrogenases/reductases (SDR) family.</text>
</comment>
<proteinExistence type="inferred from homology"/>
<dbReference type="PIRSF" id="PIRSF000126">
    <property type="entry name" value="11-beta-HSD1"/>
    <property type="match status" value="1"/>
</dbReference>
<dbReference type="GO" id="GO:0016491">
    <property type="term" value="F:oxidoreductase activity"/>
    <property type="evidence" value="ECO:0007669"/>
    <property type="project" value="UniProtKB-KW"/>
</dbReference>
<dbReference type="STRING" id="1261640.BHK98_05575"/>